<accession>A0ABD2PW55</accession>
<evidence type="ECO:0000313" key="2">
    <source>
        <dbReference type="EMBL" id="KAL3311313.1"/>
    </source>
</evidence>
<dbReference type="AlphaFoldDB" id="A0ABD2PW55"/>
<gene>
    <name evidence="2" type="ORF">Ciccas_010105</name>
</gene>
<evidence type="ECO:0000313" key="3">
    <source>
        <dbReference type="Proteomes" id="UP001626550"/>
    </source>
</evidence>
<dbReference type="Proteomes" id="UP001626550">
    <property type="component" value="Unassembled WGS sequence"/>
</dbReference>
<keyword evidence="3" id="KW-1185">Reference proteome</keyword>
<feature type="region of interest" description="Disordered" evidence="1">
    <location>
        <begin position="1"/>
        <end position="46"/>
    </location>
</feature>
<reference evidence="2 3" key="1">
    <citation type="submission" date="2024-11" db="EMBL/GenBank/DDBJ databases">
        <title>Adaptive evolution of stress response genes in parasites aligns with host niche diversity.</title>
        <authorList>
            <person name="Hahn C."/>
            <person name="Resl P."/>
        </authorList>
    </citation>
    <scope>NUCLEOTIDE SEQUENCE [LARGE SCALE GENOMIC DNA]</scope>
    <source>
        <strain evidence="2">EGGRZ-B1_66</strain>
        <tissue evidence="2">Body</tissue>
    </source>
</reference>
<comment type="caution">
    <text evidence="2">The sequence shown here is derived from an EMBL/GenBank/DDBJ whole genome shotgun (WGS) entry which is preliminary data.</text>
</comment>
<feature type="non-terminal residue" evidence="2">
    <location>
        <position position="1"/>
    </location>
</feature>
<feature type="compositionally biased region" description="Basic residues" evidence="1">
    <location>
        <begin position="1"/>
        <end position="13"/>
    </location>
</feature>
<name>A0ABD2PW55_9PLAT</name>
<proteinExistence type="predicted"/>
<protein>
    <submittedName>
        <fullName evidence="2">Uncharacterized protein</fullName>
    </submittedName>
</protein>
<sequence>EERTTRNRRRSFHLPKISFNKPGKFSNLREYGDKPQKRAPAASFSQEVPNKRPHLTVLNSKSFFSANVIPYRNDSTLGSFLNGDILPTMILPSKRLGIAGHPFQFYLGEFVGHMDEAKVEQLIQNGEQLLIILIQTFERDYWRGYQINRFASQGSGPSVSTTIT</sequence>
<dbReference type="EMBL" id="JBJKFK010002295">
    <property type="protein sequence ID" value="KAL3311313.1"/>
    <property type="molecule type" value="Genomic_DNA"/>
</dbReference>
<evidence type="ECO:0000256" key="1">
    <source>
        <dbReference type="SAM" id="MobiDB-lite"/>
    </source>
</evidence>
<organism evidence="2 3">
    <name type="scientific">Cichlidogyrus casuarinus</name>
    <dbReference type="NCBI Taxonomy" id="1844966"/>
    <lineage>
        <taxon>Eukaryota</taxon>
        <taxon>Metazoa</taxon>
        <taxon>Spiralia</taxon>
        <taxon>Lophotrochozoa</taxon>
        <taxon>Platyhelminthes</taxon>
        <taxon>Monogenea</taxon>
        <taxon>Monopisthocotylea</taxon>
        <taxon>Dactylogyridea</taxon>
        <taxon>Ancyrocephalidae</taxon>
        <taxon>Cichlidogyrus</taxon>
    </lineage>
</organism>